<dbReference type="PANTHER" id="PTHR38847">
    <property type="match status" value="1"/>
</dbReference>
<dbReference type="Proteomes" id="UP000262882">
    <property type="component" value="Unassembled WGS sequence"/>
</dbReference>
<feature type="chain" id="PRO_5038807951" evidence="1">
    <location>
        <begin position="23"/>
        <end position="216"/>
    </location>
</feature>
<accession>A0A372GP61</accession>
<proteinExistence type="predicted"/>
<dbReference type="InterPro" id="IPR025649">
    <property type="entry name" value="DUF4360"/>
</dbReference>
<dbReference type="Pfam" id="PF14273">
    <property type="entry name" value="DUF4360"/>
    <property type="match status" value="1"/>
</dbReference>
<dbReference type="PANTHER" id="PTHR38847:SF1">
    <property type="entry name" value="PSEUDOURIDINE SYNTHASE RSUA_RLUA-LIKE DOMAIN-CONTAINING PROTEIN"/>
    <property type="match status" value="1"/>
</dbReference>
<comment type="caution">
    <text evidence="2">The sequence shown here is derived from an EMBL/GenBank/DDBJ whole genome shotgun (WGS) entry which is preliminary data.</text>
</comment>
<protein>
    <submittedName>
        <fullName evidence="2">DUF4360 domain-containing protein</fullName>
    </submittedName>
</protein>
<name>A0A372GP61_9ACTN</name>
<gene>
    <name evidence="2" type="ORF">D0T12_02595</name>
</gene>
<evidence type="ECO:0000313" key="2">
    <source>
        <dbReference type="EMBL" id="RFS87154.1"/>
    </source>
</evidence>
<feature type="signal peptide" evidence="1">
    <location>
        <begin position="1"/>
        <end position="22"/>
    </location>
</feature>
<organism evidence="2 3">
    <name type="scientific">Actinomadura spongiicola</name>
    <dbReference type="NCBI Taxonomy" id="2303421"/>
    <lineage>
        <taxon>Bacteria</taxon>
        <taxon>Bacillati</taxon>
        <taxon>Actinomycetota</taxon>
        <taxon>Actinomycetes</taxon>
        <taxon>Streptosporangiales</taxon>
        <taxon>Thermomonosporaceae</taxon>
        <taxon>Actinomadura</taxon>
    </lineage>
</organism>
<dbReference type="RefSeq" id="WP_117397604.1">
    <property type="nucleotide sequence ID" value="NZ_QVNQ01000001.1"/>
</dbReference>
<reference evidence="2 3" key="1">
    <citation type="submission" date="2018-08" db="EMBL/GenBank/DDBJ databases">
        <title>Actinomadura spongicola sp. nov., isolated from marine sponge Leucetta chagosensis.</title>
        <authorList>
            <person name="Li L."/>
            <person name="Lin H.W."/>
        </authorList>
    </citation>
    <scope>NUCLEOTIDE SEQUENCE [LARGE SCALE GENOMIC DNA]</scope>
    <source>
        <strain evidence="2 3">LHW52907</strain>
    </source>
</reference>
<dbReference type="OrthoDB" id="3432025at2"/>
<dbReference type="EMBL" id="QVNQ01000001">
    <property type="protein sequence ID" value="RFS87154.1"/>
    <property type="molecule type" value="Genomic_DNA"/>
</dbReference>
<evidence type="ECO:0000313" key="3">
    <source>
        <dbReference type="Proteomes" id="UP000262882"/>
    </source>
</evidence>
<keyword evidence="1" id="KW-0732">Signal</keyword>
<dbReference type="AlphaFoldDB" id="A0A372GP61"/>
<keyword evidence="3" id="KW-1185">Reference proteome</keyword>
<sequence length="216" mass="23315">MRKGLAISAVVVAGLAVTVTSAAPAAAGSRPVREPDGVTVEIVGYYGSGCPTGTVWAAILSDNKRLSVHYEGPLAQTGGSSHPLDRRKTCKVVLKLIVPKGFTYAISSSSNAGDAFMEEGAYATVKLGHFFQESTPSEVTHTIYGPFGDRWRFADRPPSDSIIWKPCNVDWNLNFTSDLQAYQGSSEPSKISYISMETEDASSHHHLYDLAWKTCP</sequence>
<evidence type="ECO:0000256" key="1">
    <source>
        <dbReference type="SAM" id="SignalP"/>
    </source>
</evidence>